<evidence type="ECO:0000313" key="1">
    <source>
        <dbReference type="EMBL" id="TKR70252.1"/>
    </source>
</evidence>
<organism evidence="1 2">
    <name type="scientific">Steinernema carpocapsae</name>
    <name type="common">Entomopathogenic nematode</name>
    <dbReference type="NCBI Taxonomy" id="34508"/>
    <lineage>
        <taxon>Eukaryota</taxon>
        <taxon>Metazoa</taxon>
        <taxon>Ecdysozoa</taxon>
        <taxon>Nematoda</taxon>
        <taxon>Chromadorea</taxon>
        <taxon>Rhabditida</taxon>
        <taxon>Tylenchina</taxon>
        <taxon>Panagrolaimomorpha</taxon>
        <taxon>Strongyloidoidea</taxon>
        <taxon>Steinernematidae</taxon>
        <taxon>Steinernema</taxon>
    </lineage>
</organism>
<keyword evidence="2" id="KW-1185">Reference proteome</keyword>
<sequence length="82" mass="9347">MRPTRRTHAAVCMLPDPKTYALNAPEECHSLLRLEFILRENALFHRKPAFRCVCLKTHASEIHRISMALAWQDACVSSCGKP</sequence>
<proteinExistence type="predicted"/>
<comment type="caution">
    <text evidence="1">The sequence shown here is derived from an EMBL/GenBank/DDBJ whole genome shotgun (WGS) entry which is preliminary data.</text>
</comment>
<gene>
    <name evidence="1" type="ORF">L596_022298</name>
</gene>
<dbReference type="Proteomes" id="UP000298663">
    <property type="component" value="Unassembled WGS sequence"/>
</dbReference>
<reference evidence="1 2" key="2">
    <citation type="journal article" date="2019" name="G3 (Bethesda)">
        <title>Hybrid Assembly of the Genome of the Entomopathogenic Nematode Steinernema carpocapsae Identifies the X-Chromosome.</title>
        <authorList>
            <person name="Serra L."/>
            <person name="Macchietto M."/>
            <person name="Macias-Munoz A."/>
            <person name="McGill C.J."/>
            <person name="Rodriguez I.M."/>
            <person name="Rodriguez B."/>
            <person name="Murad R."/>
            <person name="Mortazavi A."/>
        </authorList>
    </citation>
    <scope>NUCLEOTIDE SEQUENCE [LARGE SCALE GENOMIC DNA]</scope>
    <source>
        <strain evidence="1 2">ALL</strain>
    </source>
</reference>
<accession>A0A4U5MLP3</accession>
<evidence type="ECO:0000313" key="2">
    <source>
        <dbReference type="Proteomes" id="UP000298663"/>
    </source>
</evidence>
<protein>
    <submittedName>
        <fullName evidence="1">Uncharacterized protein</fullName>
    </submittedName>
</protein>
<name>A0A4U5MLP3_STECR</name>
<dbReference type="EMBL" id="AZBU02000007">
    <property type="protein sequence ID" value="TKR70252.1"/>
    <property type="molecule type" value="Genomic_DNA"/>
</dbReference>
<reference evidence="1 2" key="1">
    <citation type="journal article" date="2015" name="Genome Biol.">
        <title>Comparative genomics of Steinernema reveals deeply conserved gene regulatory networks.</title>
        <authorList>
            <person name="Dillman A.R."/>
            <person name="Macchietto M."/>
            <person name="Porter C.F."/>
            <person name="Rogers A."/>
            <person name="Williams B."/>
            <person name="Antoshechkin I."/>
            <person name="Lee M.M."/>
            <person name="Goodwin Z."/>
            <person name="Lu X."/>
            <person name="Lewis E.E."/>
            <person name="Goodrich-Blair H."/>
            <person name="Stock S.P."/>
            <person name="Adams B.J."/>
            <person name="Sternberg P.W."/>
            <person name="Mortazavi A."/>
        </authorList>
    </citation>
    <scope>NUCLEOTIDE SEQUENCE [LARGE SCALE GENOMIC DNA]</scope>
    <source>
        <strain evidence="1 2">ALL</strain>
    </source>
</reference>
<dbReference type="AlphaFoldDB" id="A0A4U5MLP3"/>